<dbReference type="Pfam" id="PF11279">
    <property type="entry name" value="DUF3080"/>
    <property type="match status" value="1"/>
</dbReference>
<dbReference type="Proteomes" id="UP000464262">
    <property type="component" value="Chromosome 1"/>
</dbReference>
<dbReference type="AlphaFoldDB" id="A0A7Z2T2X4"/>
<proteinExistence type="predicted"/>
<dbReference type="InterPro" id="IPR021431">
    <property type="entry name" value="DUF3080"/>
</dbReference>
<dbReference type="PROSITE" id="PS51257">
    <property type="entry name" value="PROKAR_LIPOPROTEIN"/>
    <property type="match status" value="1"/>
</dbReference>
<evidence type="ECO:0000313" key="2">
    <source>
        <dbReference type="Proteomes" id="UP000464262"/>
    </source>
</evidence>
<accession>A0A7Z2T2X4</accession>
<dbReference type="EMBL" id="CP047475">
    <property type="protein sequence ID" value="QIA63374.1"/>
    <property type="molecule type" value="Genomic_DNA"/>
</dbReference>
<protein>
    <submittedName>
        <fullName evidence="1">DUF3080 family protein</fullName>
    </submittedName>
</protein>
<dbReference type="RefSeq" id="WP_164648268.1">
    <property type="nucleotide sequence ID" value="NZ_CP047475.1"/>
</dbReference>
<keyword evidence="2" id="KW-1185">Reference proteome</keyword>
<organism evidence="1 2">
    <name type="scientific">Vibrio astriarenae</name>
    <dbReference type="NCBI Taxonomy" id="1481923"/>
    <lineage>
        <taxon>Bacteria</taxon>
        <taxon>Pseudomonadati</taxon>
        <taxon>Pseudomonadota</taxon>
        <taxon>Gammaproteobacteria</taxon>
        <taxon>Vibrionales</taxon>
        <taxon>Vibrionaceae</taxon>
        <taxon>Vibrio</taxon>
    </lineage>
</organism>
<name>A0A7Z2T2X4_9VIBR</name>
<evidence type="ECO:0000313" key="1">
    <source>
        <dbReference type="EMBL" id="QIA63374.1"/>
    </source>
</evidence>
<reference evidence="1 2" key="1">
    <citation type="submission" date="2020-01" db="EMBL/GenBank/DDBJ databases">
        <title>Whole genome and functional gene identification of agarase of Vibrio HN897.</title>
        <authorList>
            <person name="Liu Y."/>
            <person name="Zhao Z."/>
        </authorList>
    </citation>
    <scope>NUCLEOTIDE SEQUENCE [LARGE SCALE GENOMIC DNA]</scope>
    <source>
        <strain evidence="1 2">HN897</strain>
    </source>
</reference>
<gene>
    <name evidence="1" type="ORF">GT360_07510</name>
</gene>
<dbReference type="KEGG" id="vas:GT360_07510"/>
<sequence>MGLKAWRLAAYLLMALGIVGCKSEQEDMFSRYLDRLSNVLDDEAGPLPQSYPSSLPEVRELHRAPTRITLGLLDSYSLRQCGLFQLVADNNSIMGKVADSFRQYDYQVSFIQTVEQCIAHEDISDDVSAALQQALEIKKNEVNAVYLSNLVWTSTAMRTQLSDNRWFSDADAHHSAVVVDALAAIDDNFNEAAAHQWQVLHHLQSAQETLEKQPILGRLSYSLHNTANYIEHINHFISTRFPNVKCGENRDNTQYRYLTNVLKQQYIENIQRYTAELNQMYYQISPHISTLRNGTLAYHYNIDEHYGRFQTANLEHVELWKQLSERCGSLTQ</sequence>